<gene>
    <name evidence="1" type="ORF">Tci_658129</name>
</gene>
<sequence>MSHELRLKRKVAEKAFEVTKEKDRTITRLKELSFLALSKKDLSDDDAYYINLQKAAIKQKLRLQMPPPSNNNDDDETEDDEYISFEFFNSESWRNGHQLTTSKELYDMKHFSARNVIERCFGIVKARQEVPIDPFETKNEHDEGIRELGM</sequence>
<dbReference type="AlphaFoldDB" id="A0A699KG19"/>
<accession>A0A699KG19</accession>
<protein>
    <submittedName>
        <fullName evidence="1">Protein ALP1-like</fullName>
    </submittedName>
</protein>
<comment type="caution">
    <text evidence="1">The sequence shown here is derived from an EMBL/GenBank/DDBJ whole genome shotgun (WGS) entry which is preliminary data.</text>
</comment>
<proteinExistence type="predicted"/>
<evidence type="ECO:0000313" key="1">
    <source>
        <dbReference type="EMBL" id="GFA86157.1"/>
    </source>
</evidence>
<dbReference type="EMBL" id="BKCJ010502432">
    <property type="protein sequence ID" value="GFA86157.1"/>
    <property type="molecule type" value="Genomic_DNA"/>
</dbReference>
<reference evidence="1" key="1">
    <citation type="journal article" date="2019" name="Sci. Rep.">
        <title>Draft genome of Tanacetum cinerariifolium, the natural source of mosquito coil.</title>
        <authorList>
            <person name="Yamashiro T."/>
            <person name="Shiraishi A."/>
            <person name="Satake H."/>
            <person name="Nakayama K."/>
        </authorList>
    </citation>
    <scope>NUCLEOTIDE SEQUENCE</scope>
</reference>
<organism evidence="1">
    <name type="scientific">Tanacetum cinerariifolium</name>
    <name type="common">Dalmatian daisy</name>
    <name type="synonym">Chrysanthemum cinerariifolium</name>
    <dbReference type="NCBI Taxonomy" id="118510"/>
    <lineage>
        <taxon>Eukaryota</taxon>
        <taxon>Viridiplantae</taxon>
        <taxon>Streptophyta</taxon>
        <taxon>Embryophyta</taxon>
        <taxon>Tracheophyta</taxon>
        <taxon>Spermatophyta</taxon>
        <taxon>Magnoliopsida</taxon>
        <taxon>eudicotyledons</taxon>
        <taxon>Gunneridae</taxon>
        <taxon>Pentapetalae</taxon>
        <taxon>asterids</taxon>
        <taxon>campanulids</taxon>
        <taxon>Asterales</taxon>
        <taxon>Asteraceae</taxon>
        <taxon>Asteroideae</taxon>
        <taxon>Anthemideae</taxon>
        <taxon>Anthemidinae</taxon>
        <taxon>Tanacetum</taxon>
    </lineage>
</organism>
<name>A0A699KG19_TANCI</name>